<evidence type="ECO:0000256" key="4">
    <source>
        <dbReference type="ARBA" id="ARBA00036539"/>
    </source>
</evidence>
<dbReference type="Gene3D" id="3.40.50.10420">
    <property type="entry name" value="NagB/RpiA/CoA transferase-like"/>
    <property type="match status" value="1"/>
</dbReference>
<keyword evidence="9" id="KW-1185">Reference proteome</keyword>
<dbReference type="PANTHER" id="PTHR23407:SF1">
    <property type="entry name" value="5-FORMYLTETRAHYDROFOLATE CYCLO-LIGASE"/>
    <property type="match status" value="1"/>
</dbReference>
<dbReference type="EMBL" id="DS480549">
    <property type="protein sequence ID" value="EDO14528.1"/>
    <property type="molecule type" value="Genomic_DNA"/>
</dbReference>
<dbReference type="RefSeq" id="XP_001642386.1">
    <property type="nucleotide sequence ID" value="XM_001642336.1"/>
</dbReference>
<dbReference type="GO" id="GO:0035999">
    <property type="term" value="P:tetrahydrofolate interconversion"/>
    <property type="evidence" value="ECO:0007669"/>
    <property type="project" value="TreeGrafter"/>
</dbReference>
<reference evidence="8 9" key="1">
    <citation type="journal article" date="2007" name="Proc. Natl. Acad. Sci. U.S.A.">
        <title>Independent sorting-out of thousands of duplicated gene pairs in two yeast species descended from a whole-genome duplication.</title>
        <authorList>
            <person name="Scannell D.R."/>
            <person name="Frank A.C."/>
            <person name="Conant G.C."/>
            <person name="Byrne K.P."/>
            <person name="Woolfit M."/>
            <person name="Wolfe K.H."/>
        </authorList>
    </citation>
    <scope>NUCLEOTIDE SEQUENCE [LARGE SCALE GENOMIC DNA]</scope>
    <source>
        <strain evidence="9">ATCC 22028 / DSM 70294 / BCRC 21397 / CBS 2163 / NBRC 10782 / NRRL Y-8283 / UCD 57-17</strain>
    </source>
</reference>
<evidence type="ECO:0000256" key="1">
    <source>
        <dbReference type="ARBA" id="ARBA00010638"/>
    </source>
</evidence>
<keyword evidence="2 6" id="KW-0547">Nucleotide-binding</keyword>
<evidence type="ECO:0000256" key="7">
    <source>
        <dbReference type="RuleBase" id="RU361279"/>
    </source>
</evidence>
<protein>
    <recommendedName>
        <fullName evidence="5 7">5-formyltetrahydrofolate cyclo-ligase</fullName>
        <ecNumber evidence="5 7">6.3.3.2</ecNumber>
    </recommendedName>
</protein>
<dbReference type="GO" id="GO:0005524">
    <property type="term" value="F:ATP binding"/>
    <property type="evidence" value="ECO:0007669"/>
    <property type="project" value="UniProtKB-KW"/>
</dbReference>
<dbReference type="HOGENOM" id="CLU_066245_2_1_1"/>
<accession>A7TT80</accession>
<comment type="cofactor">
    <cofactor evidence="7">
        <name>Mg(2+)</name>
        <dbReference type="ChEBI" id="CHEBI:18420"/>
    </cofactor>
</comment>
<dbReference type="EC" id="6.3.3.2" evidence="5 7"/>
<feature type="binding site" evidence="6">
    <location>
        <position position="49"/>
    </location>
    <ligand>
        <name>substrate</name>
    </ligand>
</feature>
<dbReference type="GO" id="GO:0046872">
    <property type="term" value="F:metal ion binding"/>
    <property type="evidence" value="ECO:0007669"/>
    <property type="project" value="UniProtKB-KW"/>
</dbReference>
<evidence type="ECO:0000313" key="9">
    <source>
        <dbReference type="Proteomes" id="UP000000267"/>
    </source>
</evidence>
<dbReference type="SUPFAM" id="SSF100950">
    <property type="entry name" value="NagB/RpiA/CoA transferase-like"/>
    <property type="match status" value="1"/>
</dbReference>
<dbReference type="KEGG" id="vpo:Kpol_265p3"/>
<keyword evidence="3 6" id="KW-0067">ATP-binding</keyword>
<dbReference type="FunCoup" id="A7TT80">
    <property type="interactions" value="226"/>
</dbReference>
<dbReference type="PANTHER" id="PTHR23407">
    <property type="entry name" value="ATPASE INHIBITOR/5-FORMYLTETRAHYDROFOLATE CYCLO-LIGASE"/>
    <property type="match status" value="1"/>
</dbReference>
<comment type="similarity">
    <text evidence="1 7">Belongs to the 5-formyltetrahydrofolate cyclo-ligase family.</text>
</comment>
<dbReference type="GO" id="GO:0005739">
    <property type="term" value="C:mitochondrion"/>
    <property type="evidence" value="ECO:0007669"/>
    <property type="project" value="TreeGrafter"/>
</dbReference>
<dbReference type="NCBIfam" id="TIGR02727">
    <property type="entry name" value="MTHFS_bact"/>
    <property type="match status" value="1"/>
</dbReference>
<comment type="catalytic activity">
    <reaction evidence="4 7">
        <text>(6S)-5-formyl-5,6,7,8-tetrahydrofolate + ATP = (6R)-5,10-methenyltetrahydrofolate + ADP + phosphate</text>
        <dbReference type="Rhea" id="RHEA:10488"/>
        <dbReference type="ChEBI" id="CHEBI:30616"/>
        <dbReference type="ChEBI" id="CHEBI:43474"/>
        <dbReference type="ChEBI" id="CHEBI:57455"/>
        <dbReference type="ChEBI" id="CHEBI:57457"/>
        <dbReference type="ChEBI" id="CHEBI:456216"/>
        <dbReference type="EC" id="6.3.3.2"/>
    </reaction>
</comment>
<dbReference type="InterPro" id="IPR037171">
    <property type="entry name" value="NagB/RpiA_transferase-like"/>
</dbReference>
<evidence type="ECO:0000256" key="6">
    <source>
        <dbReference type="PIRSR" id="PIRSR006806-1"/>
    </source>
</evidence>
<sequence>MSSAKVAIRKSVKSLLATIPANDIQAQSIKITKELSEFLKPYKNIACYMSMDQGEVDTKYILQELFKENKEVFLPRCTTTKETGHQILRDNNSHHPHLTFHRMESWEQIKNLKPQGKYQLREPEVEEIAPFPPKLDVILVPGVAFNLKNGARMGHGAGYYDDFFHRYKIHHHKKDHTVKPILIGLSLKQQIIDILPIEKHDYLMDGIVTGDGVFHWIN</sequence>
<evidence type="ECO:0000256" key="5">
    <source>
        <dbReference type="ARBA" id="ARBA00038966"/>
    </source>
</evidence>
<feature type="binding site" evidence="6">
    <location>
        <begin position="5"/>
        <end position="9"/>
    </location>
    <ligand>
        <name>ATP</name>
        <dbReference type="ChEBI" id="CHEBI:30616"/>
    </ligand>
</feature>
<dbReference type="eggNOG" id="KOG3093">
    <property type="taxonomic scope" value="Eukaryota"/>
</dbReference>
<dbReference type="InterPro" id="IPR024185">
    <property type="entry name" value="FTHF_cligase-like_sf"/>
</dbReference>
<proteinExistence type="inferred from homology"/>
<dbReference type="AlphaFoldDB" id="A7TT80"/>
<organism evidence="9">
    <name type="scientific">Vanderwaltozyma polyspora (strain ATCC 22028 / DSM 70294 / BCRC 21397 / CBS 2163 / NBRC 10782 / NRRL Y-8283 / UCD 57-17)</name>
    <name type="common">Kluyveromyces polysporus</name>
    <dbReference type="NCBI Taxonomy" id="436907"/>
    <lineage>
        <taxon>Eukaryota</taxon>
        <taxon>Fungi</taxon>
        <taxon>Dikarya</taxon>
        <taxon>Ascomycota</taxon>
        <taxon>Saccharomycotina</taxon>
        <taxon>Saccharomycetes</taxon>
        <taxon>Saccharomycetales</taxon>
        <taxon>Saccharomycetaceae</taxon>
        <taxon>Vanderwaltozyma</taxon>
    </lineage>
</organism>
<evidence type="ECO:0000256" key="2">
    <source>
        <dbReference type="ARBA" id="ARBA00022741"/>
    </source>
</evidence>
<dbReference type="STRING" id="436907.A7TT80"/>
<evidence type="ECO:0000256" key="3">
    <source>
        <dbReference type="ARBA" id="ARBA00022840"/>
    </source>
</evidence>
<dbReference type="OrthoDB" id="2015992at2759"/>
<evidence type="ECO:0000313" key="8">
    <source>
        <dbReference type="EMBL" id="EDO14528.1"/>
    </source>
</evidence>
<keyword evidence="7" id="KW-0479">Metal-binding</keyword>
<dbReference type="GeneID" id="5542528"/>
<dbReference type="PhylomeDB" id="A7TT80"/>
<dbReference type="Pfam" id="PF01812">
    <property type="entry name" value="5-FTHF_cyc-lig"/>
    <property type="match status" value="1"/>
</dbReference>
<feature type="binding site" evidence="6">
    <location>
        <position position="55"/>
    </location>
    <ligand>
        <name>substrate</name>
    </ligand>
</feature>
<dbReference type="OMA" id="STIYPCQ"/>
<gene>
    <name evidence="8" type="ORF">Kpol_265p3</name>
</gene>
<dbReference type="InterPro" id="IPR002698">
    <property type="entry name" value="FTHF_cligase"/>
</dbReference>
<name>A7TT80_VANPO</name>
<dbReference type="PIRSF" id="PIRSF006806">
    <property type="entry name" value="FTHF_cligase"/>
    <property type="match status" value="1"/>
</dbReference>
<feature type="binding site" evidence="6">
    <location>
        <begin position="152"/>
        <end position="160"/>
    </location>
    <ligand>
        <name>ATP</name>
        <dbReference type="ChEBI" id="CHEBI:30616"/>
    </ligand>
</feature>
<keyword evidence="7" id="KW-0460">Magnesium</keyword>
<dbReference type="InParanoid" id="A7TT80"/>
<dbReference type="GO" id="GO:0030272">
    <property type="term" value="F:5-formyltetrahydrofolate cyclo-ligase activity"/>
    <property type="evidence" value="ECO:0007669"/>
    <property type="project" value="UniProtKB-EC"/>
</dbReference>
<dbReference type="Proteomes" id="UP000000267">
    <property type="component" value="Unassembled WGS sequence"/>
</dbReference>
<dbReference type="GO" id="GO:0009396">
    <property type="term" value="P:folic acid-containing compound biosynthetic process"/>
    <property type="evidence" value="ECO:0007669"/>
    <property type="project" value="EnsemblFungi"/>
</dbReference>